<dbReference type="OrthoDB" id="419616at2759"/>
<dbReference type="VEuPathDB" id="FungiDB:H257_05522"/>
<organism evidence="2">
    <name type="scientific">Aphanomyces astaci</name>
    <name type="common">Crayfish plague agent</name>
    <dbReference type="NCBI Taxonomy" id="112090"/>
    <lineage>
        <taxon>Eukaryota</taxon>
        <taxon>Sar</taxon>
        <taxon>Stramenopiles</taxon>
        <taxon>Oomycota</taxon>
        <taxon>Saprolegniomycetes</taxon>
        <taxon>Saprolegniales</taxon>
        <taxon>Verrucalvaceae</taxon>
        <taxon>Aphanomyces</taxon>
    </lineage>
</organism>
<protein>
    <submittedName>
        <fullName evidence="2">Uncharacterized protein</fullName>
    </submittedName>
</protein>
<sequence length="60" mass="6508">MSGLYLVVLATHSKLVVLAVAVCSGLGTLALPPSRRSSRPTCQSSEETEQADGWQRRKKH</sequence>
<reference evidence="2" key="1">
    <citation type="submission" date="2013-12" db="EMBL/GenBank/DDBJ databases">
        <title>The Genome Sequence of Aphanomyces astaci APO3.</title>
        <authorList>
            <consortium name="The Broad Institute Genomics Platform"/>
            <person name="Russ C."/>
            <person name="Tyler B."/>
            <person name="van West P."/>
            <person name="Dieguez-Uribeondo J."/>
            <person name="Young S.K."/>
            <person name="Zeng Q."/>
            <person name="Gargeya S."/>
            <person name="Fitzgerald M."/>
            <person name="Abouelleil A."/>
            <person name="Alvarado L."/>
            <person name="Chapman S.B."/>
            <person name="Gainer-Dewar J."/>
            <person name="Goldberg J."/>
            <person name="Griggs A."/>
            <person name="Gujja S."/>
            <person name="Hansen M."/>
            <person name="Howarth C."/>
            <person name="Imamovic A."/>
            <person name="Ireland A."/>
            <person name="Larimer J."/>
            <person name="McCowan C."/>
            <person name="Murphy C."/>
            <person name="Pearson M."/>
            <person name="Poon T.W."/>
            <person name="Priest M."/>
            <person name="Roberts A."/>
            <person name="Saif S."/>
            <person name="Shea T."/>
            <person name="Sykes S."/>
            <person name="Wortman J."/>
            <person name="Nusbaum C."/>
            <person name="Birren B."/>
        </authorList>
    </citation>
    <scope>NUCLEOTIDE SEQUENCE [LARGE SCALE GENOMIC DNA]</scope>
    <source>
        <strain evidence="2">APO3</strain>
    </source>
</reference>
<dbReference type="RefSeq" id="XP_009828731.1">
    <property type="nucleotide sequence ID" value="XM_009830429.1"/>
</dbReference>
<evidence type="ECO:0000313" key="2">
    <source>
        <dbReference type="EMBL" id="ETV81994.1"/>
    </source>
</evidence>
<accession>W4GSK1</accession>
<proteinExistence type="predicted"/>
<dbReference type="EMBL" id="KI913123">
    <property type="protein sequence ID" value="ETV81994.1"/>
    <property type="molecule type" value="Genomic_DNA"/>
</dbReference>
<feature type="region of interest" description="Disordered" evidence="1">
    <location>
        <begin position="32"/>
        <end position="60"/>
    </location>
</feature>
<dbReference type="GeneID" id="20807518"/>
<dbReference type="AlphaFoldDB" id="W4GSK1"/>
<name>W4GSK1_APHAT</name>
<gene>
    <name evidence="2" type="ORF">H257_05522</name>
</gene>
<evidence type="ECO:0000256" key="1">
    <source>
        <dbReference type="SAM" id="MobiDB-lite"/>
    </source>
</evidence>